<protein>
    <submittedName>
        <fullName evidence="1">DUF2321 domain-containing protein</fullName>
    </submittedName>
</protein>
<organism evidence="1 2">
    <name type="scientific">Lactobacillus panisapium</name>
    <dbReference type="NCBI Taxonomy" id="2012495"/>
    <lineage>
        <taxon>Bacteria</taxon>
        <taxon>Bacillati</taxon>
        <taxon>Bacillota</taxon>
        <taxon>Bacilli</taxon>
        <taxon>Lactobacillales</taxon>
        <taxon>Lactobacillaceae</taxon>
        <taxon>Lactobacillus</taxon>
    </lineage>
</organism>
<reference evidence="1 2" key="1">
    <citation type="submission" date="2020-01" db="EMBL/GenBank/DDBJ databases">
        <title>Vast differences in strain-level diversity in the gut microbiota of two closely related honey bee species.</title>
        <authorList>
            <person name="Ellegaard K.M."/>
            <person name="Suenami S."/>
            <person name="Miyazaki R."/>
            <person name="Engel P."/>
        </authorList>
    </citation>
    <scope>NUCLEOTIDE SEQUENCE [LARGE SCALE GENOMIC DNA]</scope>
    <source>
        <strain evidence="1 2">ESL0416</strain>
    </source>
</reference>
<sequence length="158" mass="17676">MFMDYKQAVCLNGHQASIDININESVDSFCTECGAKLITNCTNCNYLIEGDWSRSGNGFVDLTHHNVFIPKYCEKCGKPYPWTQSALKAISETVNLSELDNNQKDDLKETIPDLLSDTPKSKLAVLKWKSIGKSLLPYIHDIIVEVASESIVKALYGR</sequence>
<name>A0ABX8W857_9LACO</name>
<dbReference type="Proteomes" id="UP000826550">
    <property type="component" value="Chromosome"/>
</dbReference>
<evidence type="ECO:0000313" key="1">
    <source>
        <dbReference type="EMBL" id="QYN53839.1"/>
    </source>
</evidence>
<gene>
    <name evidence="1" type="ORF">GYM71_07120</name>
</gene>
<dbReference type="InterPro" id="IPR016891">
    <property type="entry name" value="DUF2321"/>
</dbReference>
<evidence type="ECO:0000313" key="2">
    <source>
        <dbReference type="Proteomes" id="UP000826550"/>
    </source>
</evidence>
<accession>A0ABX8W857</accession>
<keyword evidence="2" id="KW-1185">Reference proteome</keyword>
<dbReference type="Pfam" id="PF10083">
    <property type="entry name" value="DUF2321"/>
    <property type="match status" value="1"/>
</dbReference>
<proteinExistence type="predicted"/>
<dbReference type="EMBL" id="CP048268">
    <property type="protein sequence ID" value="QYN53839.1"/>
    <property type="molecule type" value="Genomic_DNA"/>
</dbReference>